<dbReference type="GeneID" id="33938238"/>
<accession>A0A076LMJ8</accession>
<name>A0A076LMJ8_9GAMM</name>
<dbReference type="PIRSF" id="PIRSF028304">
    <property type="entry name" value="UCP028304"/>
    <property type="match status" value="1"/>
</dbReference>
<dbReference type="RefSeq" id="WP_034162670.1">
    <property type="nucleotide sequence ID" value="NZ_CP006664.1"/>
</dbReference>
<sequence length="613" mass="68975">MVELLPYYNRELAFLRQLGREFASQYPKVAGRLLLEEGVSEDPHVERLIEAVAFLCARVHHKIDEQFPEITNALLGILYPHYLRPIPSLSLVQFSVDPAQTNLSGPLRLPRHTNLLSRQVDGMACRFRTAYPVEIWPVSVIHACFAPARQTSLSVQQQGSAGLICIRLQTHPGHHLNTLGMDKLRFFLQGEPAVVHTLYELLFNNVTKVVLRAGASEWTLPAGIISPVGFDEDESLFDYDARSSQAYRLLHEYFVFPDKFLFFDITGLLQATPLPEACQEIDLLIHLSAFEREGRLAKLTDTIDASTFRLGCTPVVNLFRQRAEPLQITHRKTEYPIIPDVRRPWGMEVYSVDAVSKLVENGGQEKTKCYRPLFGLHHANDSEPQRVFWMENRRGGLHGDDPGQDVYLSLVDLDFDPNQSSTETLSIDVTCTNREFPSLLPFGGVQGDFEVDGGSPVTRIHCLRKPTPTLRPAHGRAAMWRLISHLNLNLLSITGENEEATEAFRELLGLYNFSDSPALRQQIAGIVSINSQPATARLCSRNQAAVVRGIEITLVLDESQFEGSGVYLFSAVVERFVSQYGAINSFTRLHVRTRQREQALKRWPPRAGKAVLS</sequence>
<dbReference type="PANTHER" id="PTHR35370:SF1">
    <property type="entry name" value="TYPE VI SECRETION SYSTEM COMPONENT TSSF1"/>
    <property type="match status" value="1"/>
</dbReference>
<dbReference type="NCBIfam" id="TIGR03359">
    <property type="entry name" value="VI_chp_6"/>
    <property type="match status" value="1"/>
</dbReference>
<evidence type="ECO:0000313" key="2">
    <source>
        <dbReference type="Proteomes" id="UP000028681"/>
    </source>
</evidence>
<evidence type="ECO:0000313" key="1">
    <source>
        <dbReference type="EMBL" id="AIJ06944.1"/>
    </source>
</evidence>
<proteinExistence type="predicted"/>
<dbReference type="HOGENOM" id="CLU_028593_2_0_6"/>
<gene>
    <name evidence="1" type="primary">evpF</name>
    <name evidence="1" type="ORF">ETEE_0466</name>
</gene>
<protein>
    <submittedName>
        <fullName evidence="1">Type VI secretion system protein EvpF</fullName>
    </submittedName>
</protein>
<dbReference type="AlphaFoldDB" id="A0A076LMJ8"/>
<dbReference type="Pfam" id="PF05947">
    <property type="entry name" value="T6SS_TssF"/>
    <property type="match status" value="1"/>
</dbReference>
<organism evidence="1 2">
    <name type="scientific">Edwardsiella anguillarum ET080813</name>
    <dbReference type="NCBI Taxonomy" id="667120"/>
    <lineage>
        <taxon>Bacteria</taxon>
        <taxon>Pseudomonadati</taxon>
        <taxon>Pseudomonadota</taxon>
        <taxon>Gammaproteobacteria</taxon>
        <taxon>Enterobacterales</taxon>
        <taxon>Hafniaceae</taxon>
        <taxon>Edwardsiella</taxon>
    </lineage>
</organism>
<dbReference type="Proteomes" id="UP000028681">
    <property type="component" value="Chromosome"/>
</dbReference>
<reference evidence="1 2" key="1">
    <citation type="journal article" date="2012" name="PLoS ONE">
        <title>Edwardsiella comparative phylogenomics reveal the new intra/inter-species taxonomic relationships, virulence evolution and niche adaptation mechanisms.</title>
        <authorList>
            <person name="Yang M."/>
            <person name="Lv Y."/>
            <person name="Xiao J."/>
            <person name="Wu H."/>
            <person name="Zheng H."/>
            <person name="Liu Q."/>
            <person name="Zhang Y."/>
            <person name="Wang Q."/>
        </authorList>
    </citation>
    <scope>NUCLEOTIDE SEQUENCE [LARGE SCALE GENOMIC DNA]</scope>
    <source>
        <strain evidence="2">080813</strain>
    </source>
</reference>
<dbReference type="KEGG" id="ete:ETEE_0466"/>
<dbReference type="EMBL" id="CP006664">
    <property type="protein sequence ID" value="AIJ06944.1"/>
    <property type="molecule type" value="Genomic_DNA"/>
</dbReference>
<dbReference type="PANTHER" id="PTHR35370">
    <property type="entry name" value="CYTOPLASMIC PROTEIN-RELATED-RELATED"/>
    <property type="match status" value="1"/>
</dbReference>
<dbReference type="InterPro" id="IPR010272">
    <property type="entry name" value="T6SS_TssF"/>
</dbReference>